<protein>
    <submittedName>
        <fullName evidence="1">Uncharacterized protein</fullName>
    </submittedName>
</protein>
<gene>
    <name evidence="1" type="ORF">LCGC14_0873430</name>
</gene>
<comment type="caution">
    <text evidence="1">The sequence shown here is derived from an EMBL/GenBank/DDBJ whole genome shotgun (WGS) entry which is preliminary data.</text>
</comment>
<dbReference type="AlphaFoldDB" id="A0A0F9P406"/>
<organism evidence="1">
    <name type="scientific">marine sediment metagenome</name>
    <dbReference type="NCBI Taxonomy" id="412755"/>
    <lineage>
        <taxon>unclassified sequences</taxon>
        <taxon>metagenomes</taxon>
        <taxon>ecological metagenomes</taxon>
    </lineage>
</organism>
<evidence type="ECO:0000313" key="1">
    <source>
        <dbReference type="EMBL" id="KKN26575.1"/>
    </source>
</evidence>
<accession>A0A0F9P406</accession>
<sequence>MHVPKSSCMMRCVVVDLFDLKKGQVQFQGDFVAVTVRVLEDCNLQCKRWLIFMAKGHPCLVFGDVVFVESNCDAAYVEKLGQLYNLHALDGMCPDLTRKLVMEIFNT</sequence>
<name>A0A0F9P406_9ZZZZ</name>
<proteinExistence type="predicted"/>
<reference evidence="1" key="1">
    <citation type="journal article" date="2015" name="Nature">
        <title>Complex archaea that bridge the gap between prokaryotes and eukaryotes.</title>
        <authorList>
            <person name="Spang A."/>
            <person name="Saw J.H."/>
            <person name="Jorgensen S.L."/>
            <person name="Zaremba-Niedzwiedzka K."/>
            <person name="Martijn J."/>
            <person name="Lind A.E."/>
            <person name="van Eijk R."/>
            <person name="Schleper C."/>
            <person name="Guy L."/>
            <person name="Ettema T.J."/>
        </authorList>
    </citation>
    <scope>NUCLEOTIDE SEQUENCE</scope>
</reference>
<dbReference type="EMBL" id="LAZR01002709">
    <property type="protein sequence ID" value="KKN26575.1"/>
    <property type="molecule type" value="Genomic_DNA"/>
</dbReference>